<keyword evidence="1" id="KW-0812">Transmembrane</keyword>
<reference evidence="3" key="1">
    <citation type="submission" date="2018-08" db="EMBL/GenBank/DDBJ databases">
        <authorList>
            <person name="Chevrot R."/>
        </authorList>
    </citation>
    <scope>NUCLEOTIDE SEQUENCE [LARGE SCALE GENOMIC DNA]</scope>
</reference>
<feature type="transmembrane region" description="Helical" evidence="1">
    <location>
        <begin position="21"/>
        <end position="41"/>
    </location>
</feature>
<protein>
    <submittedName>
        <fullName evidence="2">Uncharacterized protein</fullName>
    </submittedName>
</protein>
<name>A0A383RCV1_PAEAL</name>
<organism evidence="2 3">
    <name type="scientific">Paenibacillus alvei</name>
    <name type="common">Bacillus alvei</name>
    <dbReference type="NCBI Taxonomy" id="44250"/>
    <lineage>
        <taxon>Bacteria</taxon>
        <taxon>Bacillati</taxon>
        <taxon>Bacillota</taxon>
        <taxon>Bacilli</taxon>
        <taxon>Bacillales</taxon>
        <taxon>Paenibacillaceae</taxon>
        <taxon>Paenibacillus</taxon>
    </lineage>
</organism>
<proteinExistence type="predicted"/>
<keyword evidence="1" id="KW-0472">Membrane</keyword>
<evidence type="ECO:0000313" key="3">
    <source>
        <dbReference type="Proteomes" id="UP000304148"/>
    </source>
</evidence>
<evidence type="ECO:0000256" key="1">
    <source>
        <dbReference type="SAM" id="Phobius"/>
    </source>
</evidence>
<dbReference type="EMBL" id="LS992241">
    <property type="protein sequence ID" value="SYX84314.1"/>
    <property type="molecule type" value="Genomic_DNA"/>
</dbReference>
<dbReference type="Proteomes" id="UP000304148">
    <property type="component" value="Chromosome"/>
</dbReference>
<feature type="transmembrane region" description="Helical" evidence="1">
    <location>
        <begin position="245"/>
        <end position="264"/>
    </location>
</feature>
<evidence type="ECO:0000313" key="2">
    <source>
        <dbReference type="EMBL" id="SYX84314.1"/>
    </source>
</evidence>
<keyword evidence="1" id="KW-1133">Transmembrane helix</keyword>
<sequence length="278" mass="30406">MTKLRHQSTTGKVTKSRRVSGWFIFFLLTDLLVFGGFAIMYSESSGWEKELQNAVPVETVTPDMTGIVAITGTLTSRNPALDEHLASSYALLVKEDRRWSCNSRNCSYVATMTTTVGDVNGLSVNGIPLQPSVFRLTDLTVPLHEGTLRNPDEEVENNRVLVVAPKETALSYAGVPNDEEVTILGQAEEGQLKPMSFPSGTDSVLYGGLPPYVPKDKPETIESGYVVGSSLNAIIAHEKNMQKDVIWIVLIVGLLLLPVTLLLAPWPKIQRGSRGLRP</sequence>
<dbReference type="AlphaFoldDB" id="A0A383RCV1"/>
<accession>A0A383RCV1</accession>
<dbReference type="RefSeq" id="WP_138186265.1">
    <property type="nucleotide sequence ID" value="NZ_LS992241.1"/>
</dbReference>
<gene>
    <name evidence="2" type="ORF">PBLR_12736</name>
</gene>